<evidence type="ECO:0000313" key="8">
    <source>
        <dbReference type="Proteomes" id="UP001597365"/>
    </source>
</evidence>
<dbReference type="PANTHER" id="PTHR40079:SF4">
    <property type="entry name" value="GH26 DOMAIN-CONTAINING PROTEIN-RELATED"/>
    <property type="match status" value="1"/>
</dbReference>
<dbReference type="Pfam" id="PF02156">
    <property type="entry name" value="Glyco_hydro_26"/>
    <property type="match status" value="1"/>
</dbReference>
<dbReference type="PANTHER" id="PTHR40079">
    <property type="entry name" value="MANNAN ENDO-1,4-BETA-MANNOSIDASE E-RELATED"/>
    <property type="match status" value="1"/>
</dbReference>
<dbReference type="RefSeq" id="WP_380897568.1">
    <property type="nucleotide sequence ID" value="NZ_JBHUFU010000002.1"/>
</dbReference>
<evidence type="ECO:0000256" key="1">
    <source>
        <dbReference type="ARBA" id="ARBA00007754"/>
    </source>
</evidence>
<evidence type="ECO:0000259" key="6">
    <source>
        <dbReference type="PROSITE" id="PS51764"/>
    </source>
</evidence>
<dbReference type="Gene3D" id="3.20.20.80">
    <property type="entry name" value="Glycosidases"/>
    <property type="match status" value="1"/>
</dbReference>
<dbReference type="PROSITE" id="PS51764">
    <property type="entry name" value="GH26"/>
    <property type="match status" value="1"/>
</dbReference>
<dbReference type="SUPFAM" id="SSF49785">
    <property type="entry name" value="Galactose-binding domain-like"/>
    <property type="match status" value="1"/>
</dbReference>
<dbReference type="GO" id="GO:0016787">
    <property type="term" value="F:hydrolase activity"/>
    <property type="evidence" value="ECO:0007669"/>
    <property type="project" value="UniProtKB-KW"/>
</dbReference>
<evidence type="ECO:0000256" key="2">
    <source>
        <dbReference type="ARBA" id="ARBA00022801"/>
    </source>
</evidence>
<evidence type="ECO:0000256" key="5">
    <source>
        <dbReference type="SAM" id="MobiDB-lite"/>
    </source>
</evidence>
<dbReference type="Gene3D" id="2.60.120.430">
    <property type="entry name" value="Galactose-binding lectin"/>
    <property type="match status" value="1"/>
</dbReference>
<dbReference type="InterPro" id="IPR008979">
    <property type="entry name" value="Galactose-bd-like_sf"/>
</dbReference>
<sequence length="695" mass="76079">MGRKRTPARSGGRLTALTVAGLIGLGGFPVVASAAGPDAGKGGHHRPETVSIADPDATPETRSLFAHLRDRQGEGILFGHQQTTEFGVTFDESTQTDGIRSDVEAGVGDHPAVFGWDTGHHGHGSTPGDPTPEENFRATVRLIEAADRIGGIHTLSSHMDNFVTGGDFYDTDGNVVERILPGGDHHGEFRAYLDRVARLAHAVDDEDGDPIPMIYRPFHENSGSWFWWGAAHASPAEYVELFRYTVEYLRDTRNVHNLLYAYSPGGGFGGSDDVFMRTYPGDAYVDVLGIDSYDDSGASRQYLNGIVADLGMVARIAEERGKVSAFTEFGISGALKPNGRNPNRSWYTDVFDAITADPWASRSAYMLTWVNFGTEQFFLPYPATEAEEEHELLPDFRALHADPESVFSSDLDLRDVYDRRVRTRDHEPFLHVVTPTDGERITTPEAVVRVRISDARVKRAYYTAGDDGTRRPLRLDHRSGYWTGVWEIGEENLTNTVTTLRVHADLGGRRAPLETAGRILLGAKPPLPPGVVDDFEGHADDTALRAEYSPYGTNTISLSADPKGSGEKALRFDYDFSHQTYTGIGKRIEGDWSAYDAFSLWLKPDGSGHRLVLQLVAGGVAYEAYPSMAGTGAQVVTIPFADFRPAPWDTANADRRITGEDLRNLSQFNVFVNRAEGGATSSGSFHVDDLRAHAG</sequence>
<feature type="active site" description="Nucleophile" evidence="4">
    <location>
        <position position="328"/>
    </location>
</feature>
<protein>
    <submittedName>
        <fullName evidence="7">Glycosyl hydrolase</fullName>
    </submittedName>
</protein>
<feature type="domain" description="GH26" evidence="6">
    <location>
        <begin position="59"/>
        <end position="409"/>
    </location>
</feature>
<gene>
    <name evidence="7" type="ORF">ACFSJS_06175</name>
</gene>
<evidence type="ECO:0000256" key="4">
    <source>
        <dbReference type="PROSITE-ProRule" id="PRU01100"/>
    </source>
</evidence>
<evidence type="ECO:0000313" key="7">
    <source>
        <dbReference type="EMBL" id="MFD1829247.1"/>
    </source>
</evidence>
<dbReference type="Gene3D" id="2.60.40.10">
    <property type="entry name" value="Immunoglobulins"/>
    <property type="match status" value="1"/>
</dbReference>
<keyword evidence="8" id="KW-1185">Reference proteome</keyword>
<accession>A0ABW4PG89</accession>
<keyword evidence="3 4" id="KW-0326">Glycosidase</keyword>
<comment type="similarity">
    <text evidence="1 4">Belongs to the glycosyl hydrolase 26 family.</text>
</comment>
<proteinExistence type="inferred from homology"/>
<feature type="region of interest" description="Disordered" evidence="5">
    <location>
        <begin position="37"/>
        <end position="56"/>
    </location>
</feature>
<dbReference type="EMBL" id="JBHUFU010000002">
    <property type="protein sequence ID" value="MFD1829247.1"/>
    <property type="molecule type" value="Genomic_DNA"/>
</dbReference>
<name>A0ABW4PG89_9ACTN</name>
<dbReference type="Proteomes" id="UP001597365">
    <property type="component" value="Unassembled WGS sequence"/>
</dbReference>
<dbReference type="SUPFAM" id="SSF51445">
    <property type="entry name" value="(Trans)glycosidases"/>
    <property type="match status" value="1"/>
</dbReference>
<evidence type="ECO:0000256" key="3">
    <source>
        <dbReference type="ARBA" id="ARBA00023295"/>
    </source>
</evidence>
<dbReference type="InterPro" id="IPR000805">
    <property type="entry name" value="Glyco_hydro_26"/>
</dbReference>
<dbReference type="PRINTS" id="PR00739">
    <property type="entry name" value="GLHYDRLASE26"/>
</dbReference>
<comment type="caution">
    <text evidence="7">The sequence shown here is derived from an EMBL/GenBank/DDBJ whole genome shotgun (WGS) entry which is preliminary data.</text>
</comment>
<dbReference type="InterPro" id="IPR005087">
    <property type="entry name" value="CBM11"/>
</dbReference>
<feature type="active site" description="Proton donor" evidence="4">
    <location>
        <position position="220"/>
    </location>
</feature>
<dbReference type="Pfam" id="PF03425">
    <property type="entry name" value="CBM_11"/>
    <property type="match status" value="1"/>
</dbReference>
<dbReference type="InterPro" id="IPR017853">
    <property type="entry name" value="GH"/>
</dbReference>
<dbReference type="InterPro" id="IPR022790">
    <property type="entry name" value="GH26_dom"/>
</dbReference>
<organism evidence="7 8">
    <name type="scientific">Streptomyces desertarenae</name>
    <dbReference type="NCBI Taxonomy" id="2666184"/>
    <lineage>
        <taxon>Bacteria</taxon>
        <taxon>Bacillati</taxon>
        <taxon>Actinomycetota</taxon>
        <taxon>Actinomycetes</taxon>
        <taxon>Kitasatosporales</taxon>
        <taxon>Streptomycetaceae</taxon>
        <taxon>Streptomyces</taxon>
    </lineage>
</organism>
<reference evidence="8" key="1">
    <citation type="journal article" date="2019" name="Int. J. Syst. Evol. Microbiol.">
        <title>The Global Catalogue of Microorganisms (GCM) 10K type strain sequencing project: providing services to taxonomists for standard genome sequencing and annotation.</title>
        <authorList>
            <consortium name="The Broad Institute Genomics Platform"/>
            <consortium name="The Broad Institute Genome Sequencing Center for Infectious Disease"/>
            <person name="Wu L."/>
            <person name="Ma J."/>
        </authorList>
    </citation>
    <scope>NUCLEOTIDE SEQUENCE [LARGE SCALE GENOMIC DNA]</scope>
    <source>
        <strain evidence="8">CGMCC 4.7455</strain>
    </source>
</reference>
<keyword evidence="2 4" id="KW-0378">Hydrolase</keyword>
<dbReference type="InterPro" id="IPR013783">
    <property type="entry name" value="Ig-like_fold"/>
</dbReference>